<evidence type="ECO:0000313" key="1">
    <source>
        <dbReference type="EMBL" id="MBW98392.1"/>
    </source>
</evidence>
<protein>
    <submittedName>
        <fullName evidence="1">Porphobilinogen deaminaseic</fullName>
    </submittedName>
</protein>
<dbReference type="EMBL" id="GGEC01017912">
    <property type="protein sequence ID" value="MBW98395.1"/>
    <property type="molecule type" value="Transcribed_RNA"/>
</dbReference>
<proteinExistence type="predicted"/>
<dbReference type="AlphaFoldDB" id="A0A2P2JY63"/>
<sequence length="116" mass="12247">MIMKNSPKKLNVNPEVFSSCSLSFCGVLHELKNPGPALESNSLPASFPIRTISSRVYGPFLEVSSTRVPSGEATSPLNVQLPSSSLQAYPAIGVRQDPSSVSRNALSQATANLVSS</sequence>
<accession>A0A2P2JY63</accession>
<dbReference type="EMBL" id="GGEC01017909">
    <property type="protein sequence ID" value="MBW98392.1"/>
    <property type="molecule type" value="Transcribed_RNA"/>
</dbReference>
<reference evidence="1" key="1">
    <citation type="submission" date="2018-02" db="EMBL/GenBank/DDBJ databases">
        <title>Rhizophora mucronata_Transcriptome.</title>
        <authorList>
            <person name="Meera S.P."/>
            <person name="Sreeshan A."/>
            <person name="Augustine A."/>
        </authorList>
    </citation>
    <scope>NUCLEOTIDE SEQUENCE</scope>
    <source>
        <tissue evidence="1">Leaf</tissue>
    </source>
</reference>
<name>A0A2P2JY63_RHIMU</name>
<organism evidence="1">
    <name type="scientific">Rhizophora mucronata</name>
    <name type="common">Asiatic mangrove</name>
    <dbReference type="NCBI Taxonomy" id="61149"/>
    <lineage>
        <taxon>Eukaryota</taxon>
        <taxon>Viridiplantae</taxon>
        <taxon>Streptophyta</taxon>
        <taxon>Embryophyta</taxon>
        <taxon>Tracheophyta</taxon>
        <taxon>Spermatophyta</taxon>
        <taxon>Magnoliopsida</taxon>
        <taxon>eudicotyledons</taxon>
        <taxon>Gunneridae</taxon>
        <taxon>Pentapetalae</taxon>
        <taxon>rosids</taxon>
        <taxon>fabids</taxon>
        <taxon>Malpighiales</taxon>
        <taxon>Rhizophoraceae</taxon>
        <taxon>Rhizophora</taxon>
    </lineage>
</organism>